<keyword evidence="3 6" id="KW-0812">Transmembrane</keyword>
<keyword evidence="2" id="KW-1003">Cell membrane</keyword>
<evidence type="ECO:0000259" key="7">
    <source>
        <dbReference type="Pfam" id="PF01292"/>
    </source>
</evidence>
<reference evidence="8" key="1">
    <citation type="journal article" date="2020" name="mSystems">
        <title>Genome- and Community-Level Interaction Insights into Carbon Utilization and Element Cycling Functions of Hydrothermarchaeota in Hydrothermal Sediment.</title>
        <authorList>
            <person name="Zhou Z."/>
            <person name="Liu Y."/>
            <person name="Xu W."/>
            <person name="Pan J."/>
            <person name="Luo Z.H."/>
            <person name="Li M."/>
        </authorList>
    </citation>
    <scope>NUCLEOTIDE SEQUENCE [LARGE SCALE GENOMIC DNA]</scope>
    <source>
        <strain evidence="8">SpSt-413</strain>
    </source>
</reference>
<evidence type="ECO:0000256" key="6">
    <source>
        <dbReference type="SAM" id="Phobius"/>
    </source>
</evidence>
<comment type="subcellular location">
    <subcellularLocation>
        <location evidence="1">Cell membrane</location>
        <topology evidence="1">Multi-pass membrane protein</topology>
    </subcellularLocation>
</comment>
<gene>
    <name evidence="8" type="ORF">ENR59_09730</name>
</gene>
<feature type="transmembrane region" description="Helical" evidence="6">
    <location>
        <begin position="54"/>
        <end position="76"/>
    </location>
</feature>
<evidence type="ECO:0000256" key="5">
    <source>
        <dbReference type="ARBA" id="ARBA00023136"/>
    </source>
</evidence>
<dbReference type="PANTHER" id="PTHR30485">
    <property type="entry name" value="NI/FE-HYDROGENASE 1 B-TYPE CYTOCHROME SUBUNIT"/>
    <property type="match status" value="1"/>
</dbReference>
<dbReference type="InterPro" id="IPR051542">
    <property type="entry name" value="Hydrogenase_cytochrome"/>
</dbReference>
<dbReference type="AlphaFoldDB" id="A0A7C4EN73"/>
<evidence type="ECO:0000256" key="1">
    <source>
        <dbReference type="ARBA" id="ARBA00004651"/>
    </source>
</evidence>
<feature type="domain" description="Cytochrome b561 bacterial/Ni-hydrogenase" evidence="7">
    <location>
        <begin position="5"/>
        <end position="184"/>
    </location>
</feature>
<sequence>MNVRRFTLTQRVFHWLMALSFMVQSATGLARMHASTPWGERLASVFGGQEGNLLAHKAGGVVMVCLLAAHVLHVLFSSRPGAWFGPDSMMPRWRDFGDFLRHTGWMLGISKHPRLERWAYWEKFDYWAVFWGVAIIGGSGLLLVNPVLSARYVPGWWLNIALALHRDEAFLAMGYIFLVHFTVAHLRRSQFPMDMAIVDGCMSLEEVSRDRGDWKLRLDASGGGPGCPGGLSPGARGLALAGGWAVILCGWLLAAWTLAAIVGAGLA</sequence>
<keyword evidence="5 6" id="KW-0472">Membrane</keyword>
<evidence type="ECO:0000313" key="8">
    <source>
        <dbReference type="EMBL" id="HGG93214.1"/>
    </source>
</evidence>
<evidence type="ECO:0000256" key="4">
    <source>
        <dbReference type="ARBA" id="ARBA00022989"/>
    </source>
</evidence>
<dbReference type="GO" id="GO:0005886">
    <property type="term" value="C:plasma membrane"/>
    <property type="evidence" value="ECO:0007669"/>
    <property type="project" value="UniProtKB-SubCell"/>
</dbReference>
<dbReference type="Gene3D" id="1.20.950.20">
    <property type="entry name" value="Transmembrane di-heme cytochromes, Chain C"/>
    <property type="match status" value="1"/>
</dbReference>
<dbReference type="EMBL" id="DSRP01000678">
    <property type="protein sequence ID" value="HGG93214.1"/>
    <property type="molecule type" value="Genomic_DNA"/>
</dbReference>
<name>A0A7C4EN73_9BACT</name>
<dbReference type="PANTHER" id="PTHR30485:SF0">
    <property type="entry name" value="NI_FE-HYDROGENASE 1 B-TYPE CYTOCHROME SUBUNIT-RELATED"/>
    <property type="match status" value="1"/>
</dbReference>
<dbReference type="GO" id="GO:0020037">
    <property type="term" value="F:heme binding"/>
    <property type="evidence" value="ECO:0007669"/>
    <property type="project" value="TreeGrafter"/>
</dbReference>
<dbReference type="Pfam" id="PF01292">
    <property type="entry name" value="Ni_hydr_CYTB"/>
    <property type="match status" value="1"/>
</dbReference>
<feature type="transmembrane region" description="Helical" evidence="6">
    <location>
        <begin position="12"/>
        <end position="34"/>
    </location>
</feature>
<proteinExistence type="predicted"/>
<dbReference type="GO" id="GO:0022904">
    <property type="term" value="P:respiratory electron transport chain"/>
    <property type="evidence" value="ECO:0007669"/>
    <property type="project" value="InterPro"/>
</dbReference>
<feature type="transmembrane region" description="Helical" evidence="6">
    <location>
        <begin position="238"/>
        <end position="266"/>
    </location>
</feature>
<evidence type="ECO:0000256" key="2">
    <source>
        <dbReference type="ARBA" id="ARBA00022475"/>
    </source>
</evidence>
<dbReference type="InterPro" id="IPR011577">
    <property type="entry name" value="Cyt_b561_bac/Ni-Hgenase"/>
</dbReference>
<accession>A0A7C4EN73</accession>
<protein>
    <submittedName>
        <fullName evidence="8">Cytochrome b/b6 domain-containing protein</fullName>
    </submittedName>
</protein>
<feature type="transmembrane region" description="Helical" evidence="6">
    <location>
        <begin position="169"/>
        <end position="186"/>
    </location>
</feature>
<organism evidence="8">
    <name type="scientific">Fundidesulfovibrio putealis</name>
    <dbReference type="NCBI Taxonomy" id="270496"/>
    <lineage>
        <taxon>Bacteria</taxon>
        <taxon>Pseudomonadati</taxon>
        <taxon>Thermodesulfobacteriota</taxon>
        <taxon>Desulfovibrionia</taxon>
        <taxon>Desulfovibrionales</taxon>
        <taxon>Desulfovibrionaceae</taxon>
        <taxon>Fundidesulfovibrio</taxon>
    </lineage>
</organism>
<evidence type="ECO:0000256" key="3">
    <source>
        <dbReference type="ARBA" id="ARBA00022692"/>
    </source>
</evidence>
<feature type="transmembrane region" description="Helical" evidence="6">
    <location>
        <begin position="124"/>
        <end position="149"/>
    </location>
</feature>
<keyword evidence="4 6" id="KW-1133">Transmembrane helix</keyword>
<dbReference type="GO" id="GO:0009055">
    <property type="term" value="F:electron transfer activity"/>
    <property type="evidence" value="ECO:0007669"/>
    <property type="project" value="InterPro"/>
</dbReference>
<dbReference type="InterPro" id="IPR016174">
    <property type="entry name" value="Di-haem_cyt_TM"/>
</dbReference>
<comment type="caution">
    <text evidence="8">The sequence shown here is derived from an EMBL/GenBank/DDBJ whole genome shotgun (WGS) entry which is preliminary data.</text>
</comment>
<dbReference type="SUPFAM" id="SSF81342">
    <property type="entry name" value="Transmembrane di-heme cytochromes"/>
    <property type="match status" value="1"/>
</dbReference>